<keyword evidence="6" id="KW-1185">Reference proteome</keyword>
<dbReference type="PRINTS" id="PR00080">
    <property type="entry name" value="SDRFAMILY"/>
</dbReference>
<comment type="similarity">
    <text evidence="1 3">Belongs to the short-chain dehydrogenases/reductases (SDR) family.</text>
</comment>
<reference evidence="5" key="2">
    <citation type="submission" date="2020-09" db="EMBL/GenBank/DDBJ databases">
        <authorList>
            <person name="Sun Q."/>
            <person name="Zhou Y."/>
        </authorList>
    </citation>
    <scope>NUCLEOTIDE SEQUENCE</scope>
    <source>
        <strain evidence="5">CGMCC 1.10998</strain>
    </source>
</reference>
<dbReference type="AlphaFoldDB" id="A0A916V1Z7"/>
<dbReference type="SUPFAM" id="SSF51735">
    <property type="entry name" value="NAD(P)-binding Rossmann-fold domains"/>
    <property type="match status" value="1"/>
</dbReference>
<protein>
    <submittedName>
        <fullName evidence="5">Oxidoreductase</fullName>
    </submittedName>
</protein>
<dbReference type="GO" id="GO:0016491">
    <property type="term" value="F:oxidoreductase activity"/>
    <property type="evidence" value="ECO:0007669"/>
    <property type="project" value="UniProtKB-KW"/>
</dbReference>
<reference evidence="5" key="1">
    <citation type="journal article" date="2014" name="Int. J. Syst. Evol. Microbiol.">
        <title>Complete genome sequence of Corynebacterium casei LMG S-19264T (=DSM 44701T), isolated from a smear-ripened cheese.</title>
        <authorList>
            <consortium name="US DOE Joint Genome Institute (JGI-PGF)"/>
            <person name="Walter F."/>
            <person name="Albersmeier A."/>
            <person name="Kalinowski J."/>
            <person name="Ruckert C."/>
        </authorList>
    </citation>
    <scope>NUCLEOTIDE SEQUENCE</scope>
    <source>
        <strain evidence="5">CGMCC 1.10998</strain>
    </source>
</reference>
<evidence type="ECO:0000313" key="5">
    <source>
        <dbReference type="EMBL" id="GGC98153.1"/>
    </source>
</evidence>
<dbReference type="GO" id="GO:0016020">
    <property type="term" value="C:membrane"/>
    <property type="evidence" value="ECO:0007669"/>
    <property type="project" value="TreeGrafter"/>
</dbReference>
<evidence type="ECO:0000256" key="2">
    <source>
        <dbReference type="ARBA" id="ARBA00023002"/>
    </source>
</evidence>
<dbReference type="EMBL" id="BMED01000007">
    <property type="protein sequence ID" value="GGC98153.1"/>
    <property type="molecule type" value="Genomic_DNA"/>
</dbReference>
<dbReference type="PROSITE" id="PS00061">
    <property type="entry name" value="ADH_SHORT"/>
    <property type="match status" value="1"/>
</dbReference>
<sequence>MSYAGKVVWVTGASSGIGEALVSSLLQAGAQVILSGRRLAELERVAASAADRTLILAFETTDYDALPQVVEKAWAWKGRIDILINNAGISQRSLALDTHLDVYRQLIEVDYLAPLALTQLIVPRMVEKRSGHVAVISSVAGKVGTPLRTGYCGAKHAVVGYFDGLRAEVEEAYGIKVSVILPGSVQTSIAVNALVGDGSSRGRSDANIDNGMPVAAAAKIILDGMAAGKREIPVAEGKELAALNFRTQDPERLFDMLAKEGARLAGLRDEGKSIDPSDIRS</sequence>
<dbReference type="PANTHER" id="PTHR44196:SF1">
    <property type="entry name" value="DEHYDROGENASE_REDUCTASE SDR FAMILY MEMBER 7B"/>
    <property type="match status" value="1"/>
</dbReference>
<proteinExistence type="inferred from homology"/>
<evidence type="ECO:0000256" key="3">
    <source>
        <dbReference type="RuleBase" id="RU000363"/>
    </source>
</evidence>
<gene>
    <name evidence="5" type="ORF">GCM10011396_52110</name>
</gene>
<dbReference type="RefSeq" id="WP_188569078.1">
    <property type="nucleotide sequence ID" value="NZ_BMED01000007.1"/>
</dbReference>
<dbReference type="InterPro" id="IPR036291">
    <property type="entry name" value="NAD(P)-bd_dom_sf"/>
</dbReference>
<feature type="domain" description="Ketoreductase" evidence="4">
    <location>
        <begin position="6"/>
        <end position="186"/>
    </location>
</feature>
<organism evidence="5 6">
    <name type="scientific">Undibacterium terreum</name>
    <dbReference type="NCBI Taxonomy" id="1224302"/>
    <lineage>
        <taxon>Bacteria</taxon>
        <taxon>Pseudomonadati</taxon>
        <taxon>Pseudomonadota</taxon>
        <taxon>Betaproteobacteria</taxon>
        <taxon>Burkholderiales</taxon>
        <taxon>Oxalobacteraceae</taxon>
        <taxon>Undibacterium</taxon>
    </lineage>
</organism>
<dbReference type="Pfam" id="PF00106">
    <property type="entry name" value="adh_short"/>
    <property type="match status" value="1"/>
</dbReference>
<dbReference type="InterPro" id="IPR057326">
    <property type="entry name" value="KR_dom"/>
</dbReference>
<dbReference type="InterPro" id="IPR002347">
    <property type="entry name" value="SDR_fam"/>
</dbReference>
<evidence type="ECO:0000256" key="1">
    <source>
        <dbReference type="ARBA" id="ARBA00006484"/>
    </source>
</evidence>
<dbReference type="PRINTS" id="PR00081">
    <property type="entry name" value="GDHRDH"/>
</dbReference>
<accession>A0A916V1Z7</accession>
<name>A0A916V1Z7_9BURK</name>
<dbReference type="SMART" id="SM00822">
    <property type="entry name" value="PKS_KR"/>
    <property type="match status" value="1"/>
</dbReference>
<evidence type="ECO:0000259" key="4">
    <source>
        <dbReference type="SMART" id="SM00822"/>
    </source>
</evidence>
<dbReference type="Gene3D" id="3.40.50.720">
    <property type="entry name" value="NAD(P)-binding Rossmann-like Domain"/>
    <property type="match status" value="1"/>
</dbReference>
<comment type="caution">
    <text evidence="5">The sequence shown here is derived from an EMBL/GenBank/DDBJ whole genome shotgun (WGS) entry which is preliminary data.</text>
</comment>
<dbReference type="Proteomes" id="UP000637423">
    <property type="component" value="Unassembled WGS sequence"/>
</dbReference>
<dbReference type="PANTHER" id="PTHR44196">
    <property type="entry name" value="DEHYDROGENASE/REDUCTASE SDR FAMILY MEMBER 7B"/>
    <property type="match status" value="1"/>
</dbReference>
<evidence type="ECO:0000313" key="6">
    <source>
        <dbReference type="Proteomes" id="UP000637423"/>
    </source>
</evidence>
<keyword evidence="2" id="KW-0560">Oxidoreductase</keyword>
<dbReference type="InterPro" id="IPR020904">
    <property type="entry name" value="Sc_DH/Rdtase_CS"/>
</dbReference>